<dbReference type="STRING" id="137838.GCA_001458595_02867"/>
<accession>A0A2A7MHX9</accession>
<reference evidence="1 2" key="1">
    <citation type="submission" date="2017-10" db="EMBL/GenBank/DDBJ databases">
        <title>Effective Description of Clostridium neonatale sp. nov. linked to necrotizing enterocolitis in neonates and a clarification of species assignable to the genus Clostridium (Prazmowski 1880) emend. Lawson and Rainey 2016.</title>
        <authorList>
            <person name="Bernard K."/>
            <person name="Burdz T."/>
            <person name="Wiebe D."/>
            <person name="Balcewich B."/>
            <person name="Alfa M."/>
            <person name="Bernier A.-M."/>
        </authorList>
    </citation>
    <scope>NUCLEOTIDE SEQUENCE [LARGE SCALE GENOMIC DNA]</scope>
    <source>
        <strain evidence="1 2">LCDC99A005</strain>
    </source>
</reference>
<proteinExistence type="predicted"/>
<gene>
    <name evidence="1" type="ORF">CQ394_06985</name>
</gene>
<dbReference type="OrthoDB" id="9760742at2"/>
<comment type="caution">
    <text evidence="1">The sequence shown here is derived from an EMBL/GenBank/DDBJ whole genome shotgun (WGS) entry which is preliminary data.</text>
</comment>
<evidence type="ECO:0000313" key="2">
    <source>
        <dbReference type="Proteomes" id="UP000220840"/>
    </source>
</evidence>
<dbReference type="RefSeq" id="WP_058295599.1">
    <property type="nucleotide sequence ID" value="NZ_CAMRXB010000049.1"/>
</dbReference>
<dbReference type="EMBL" id="PDCJ01000001">
    <property type="protein sequence ID" value="PEG31442.1"/>
    <property type="molecule type" value="Genomic_DNA"/>
</dbReference>
<dbReference type="Gene3D" id="3.30.420.40">
    <property type="match status" value="2"/>
</dbReference>
<dbReference type="Gene3D" id="3.90.640.10">
    <property type="entry name" value="Actin, Chain A, domain 4"/>
    <property type="match status" value="1"/>
</dbReference>
<organism evidence="1 2">
    <name type="scientific">Clostridium neonatale</name>
    <dbReference type="NCBI Taxonomy" id="137838"/>
    <lineage>
        <taxon>Bacteria</taxon>
        <taxon>Bacillati</taxon>
        <taxon>Bacillota</taxon>
        <taxon>Clostridia</taxon>
        <taxon>Eubacteriales</taxon>
        <taxon>Clostridiaceae</taxon>
        <taxon>Clostridium</taxon>
    </lineage>
</organism>
<dbReference type="AlphaFoldDB" id="A0A2A7MHX9"/>
<dbReference type="InterPro" id="IPR043129">
    <property type="entry name" value="ATPase_NBD"/>
</dbReference>
<keyword evidence="2" id="KW-1185">Reference proteome</keyword>
<protein>
    <submittedName>
        <fullName evidence="1">Molecular chaperone</fullName>
    </submittedName>
</protein>
<name>A0A2A7MHX9_9CLOT</name>
<dbReference type="PANTHER" id="PTHR42749:SF1">
    <property type="entry name" value="CELL SHAPE-DETERMINING PROTEIN MREB"/>
    <property type="match status" value="1"/>
</dbReference>
<dbReference type="SUPFAM" id="SSF53067">
    <property type="entry name" value="Actin-like ATPase domain"/>
    <property type="match status" value="2"/>
</dbReference>
<dbReference type="PANTHER" id="PTHR42749">
    <property type="entry name" value="CELL SHAPE-DETERMINING PROTEIN MREB"/>
    <property type="match status" value="1"/>
</dbReference>
<sequence>MGLYTYKLSKIEENESKTYKEKDLLLMTTFQLREICTREKLVKSIVDPLDKEELIKLIIKYRGEKDNRLINNYTEGGLNNIENFIKESSKREVVSSIIDYSGKIIVYENLSIEIYDDYEIKTSEDISEGNVILADSEFNICTILNIKKVKENNRYNYFLVKGKDVEAREGKSKFYNLLFFKEKESELLYDVYEGKNINNDIKIEYSQVPLLRFELKQLEETSMPLAIDFGTSNTTAGIYIDKEVFNGLNENLIKERKYELYEDEKVKLVKLLDTTKDSYTLSPLIPSIVGVKYINENNNEIKYIFGYDAVAASKKRYVDDSLTVFYDIKRWISDFEKDEKVIDIHGKTTLIKRKQIIKAYLEYVISLANQRFKCKFKNIYISCPTKQKYKFHKLFEDVLSNYNVQSENMLEESVGVLYNTISDLIDRNKYVQGEKYKALIIDCGGGTTDLSGAAFSIRNNRVSYKINIETSYENGDTDFGGNNLTFRILQFLKILMAQALIKEDYEEVKKALIDEFKIDIFRSIDKYGIKELYETLDKEYEKAENIIPNKFKLYETRNKEDYCKVRNNYYFLFNLAEEVKKIFFTRPELIKIYLAPEIIKDNKLQDNEDSTFIIFDKWKLSYRQDDVLKVVKEAPRLTITTYEINTLIKGDVYGIIKKFLESLYEKDELYDYSLIKLTGQSCQVDIFKDALKEFIPGRIIEINKSKKDSYEDYDLKLSCLKGTLKYLHSKNFGYADIQIENNTCALPYVITAFTHSGEEITLIKNNEINRGFVSRFMDRILLKLYLKDNNNNVKYEYDYKFNNEELEITNAKAITERYPHIKQAETDNIENNEIKFFVWAEKELWGFCVVAILRQNHELYMGKEEFFYFENDKWEKNFFDGNN</sequence>
<evidence type="ECO:0000313" key="1">
    <source>
        <dbReference type="EMBL" id="PEG31442.1"/>
    </source>
</evidence>
<dbReference type="Proteomes" id="UP000220840">
    <property type="component" value="Unassembled WGS sequence"/>
</dbReference>